<keyword evidence="1" id="KW-0472">Membrane</keyword>
<dbReference type="AlphaFoldDB" id="A0A0G0KEL1"/>
<feature type="transmembrane region" description="Helical" evidence="1">
    <location>
        <begin position="24"/>
        <end position="44"/>
    </location>
</feature>
<dbReference type="Proteomes" id="UP000034498">
    <property type="component" value="Unassembled WGS sequence"/>
</dbReference>
<organism evidence="3 4">
    <name type="scientific">Berkelbacteria bacterium GW2011_GWB1_38_5</name>
    <dbReference type="NCBI Taxonomy" id="1618336"/>
    <lineage>
        <taxon>Bacteria</taxon>
        <taxon>Candidatus Berkelbacteria</taxon>
    </lineage>
</organism>
<dbReference type="EMBL" id="LBUX01000019">
    <property type="protein sequence ID" value="KKQ73945.1"/>
    <property type="molecule type" value="Genomic_DNA"/>
</dbReference>
<comment type="caution">
    <text evidence="3">The sequence shown here is derived from an EMBL/GenBank/DDBJ whole genome shotgun (WGS) entry which is preliminary data.</text>
</comment>
<feature type="transmembrane region" description="Helical" evidence="1">
    <location>
        <begin position="191"/>
        <end position="212"/>
    </location>
</feature>
<feature type="non-terminal residue" evidence="3">
    <location>
        <position position="1"/>
    </location>
</feature>
<evidence type="ECO:0000313" key="4">
    <source>
        <dbReference type="Proteomes" id="UP000034498"/>
    </source>
</evidence>
<reference evidence="3 4" key="1">
    <citation type="journal article" date="2015" name="Nature">
        <title>rRNA introns, odd ribosomes, and small enigmatic genomes across a large radiation of phyla.</title>
        <authorList>
            <person name="Brown C.T."/>
            <person name="Hug L.A."/>
            <person name="Thomas B.C."/>
            <person name="Sharon I."/>
            <person name="Castelle C.J."/>
            <person name="Singh A."/>
            <person name="Wilkins M.J."/>
            <person name="Williams K.H."/>
            <person name="Banfield J.F."/>
        </authorList>
    </citation>
    <scope>NUCLEOTIDE SEQUENCE [LARGE SCALE GENOMIC DNA]</scope>
</reference>
<gene>
    <name evidence="3" type="ORF">US94_C0019G0011</name>
</gene>
<feature type="transmembrane region" description="Helical" evidence="1">
    <location>
        <begin position="354"/>
        <end position="378"/>
    </location>
</feature>
<evidence type="ECO:0000259" key="2">
    <source>
        <dbReference type="Pfam" id="PF20990"/>
    </source>
</evidence>
<feature type="domain" description="Predicted membrane protein YciQ-like C-terminal" evidence="2">
    <location>
        <begin position="229"/>
        <end position="461"/>
    </location>
</feature>
<dbReference type="InterPro" id="IPR048389">
    <property type="entry name" value="YciQ-like_C"/>
</dbReference>
<proteinExistence type="predicted"/>
<evidence type="ECO:0000256" key="1">
    <source>
        <dbReference type="SAM" id="Phobius"/>
    </source>
</evidence>
<accession>A0A0G0KEL1</accession>
<evidence type="ECO:0000313" key="3">
    <source>
        <dbReference type="EMBL" id="KKQ73945.1"/>
    </source>
</evidence>
<keyword evidence="1" id="KW-1133">Transmembrane helix</keyword>
<keyword evidence="1" id="KW-0812">Transmembrane</keyword>
<name>A0A0G0KEL1_9BACT</name>
<protein>
    <recommendedName>
        <fullName evidence="2">Predicted membrane protein YciQ-like C-terminal domain-containing protein</fullName>
    </recommendedName>
</protein>
<feature type="transmembrane region" description="Helical" evidence="1">
    <location>
        <begin position="384"/>
        <end position="401"/>
    </location>
</feature>
<sequence length="508" mass="56939">GGYLKGWDLFKTLVSETGFYKKKVLFFLIIVVVSLTFGFMWQQYRTVEASVDFTTPKSGYLSQVKMDIVINENAEVLINGKKTNNVLKFYENFDEVKILVFNSPGYFVQNFQATVTLPKAQSQSVRQIIYAVHGVGSNKASVIDSQTLFYEVSDISPQGVVTIVADLPKGMIKPSFWQKLMFQLGELPLKSWFYVSVALPLITIILMIIMIVKRRAAQIFSITTEQKNLPAKELPAVVGVLVDGAVGAREITATLIDLALRGFILIINKGNGEFNFGKLRADDIEKTTGLLPFEKALLSKIFLEPAYKSSLTDVEMRIGRHIFSRKIAQFYLGIYNFATGKGYFVRNPAKVHLVYKYLGIALLFVSLIGFAIGAITAADPKFGLLFWVGGMVAAFFVIKLSPFMPARSPLGTAELKKWLAFRKYLSSKKPLKGEDALLGKFEEYLPYAVVLGVEVDWAHKFLDDPFTTPPWYNSVERVVTLESFVGEFFPFIGYVAKNLARSHEPTVE</sequence>
<dbReference type="Pfam" id="PF20990">
    <property type="entry name" value="DUF2207_C"/>
    <property type="match status" value="1"/>
</dbReference>